<feature type="transmembrane region" description="Helical" evidence="6">
    <location>
        <begin position="359"/>
        <end position="385"/>
    </location>
</feature>
<sequence>MWLYYVKLGVISLRRNPVLTVLMVMTLAAGVAASVATLTILNGMSGDPIPHKSERLLVPLIDNQAGDRGNVDRDPPSQLTWRDAEALWTAAAASRQTPLWGLGPSIDPGRKDMPLFFTDGLAVGRDFFAMFETPMIHGSAWSAEDDRRGAQLAVISAALADKLFGAAGDAVGKSIRMDGHDFQVIGVFDRWAPIPKYYRLIGGNYFEGSEDIFIPIRAAINLNLDFNGNINCSSSPEEPGMAGMLKSECVMIQYWVEVDDAAQRRAYADYLEAYVREQKALGRFPRELNNRLFDVREWLDFNRVISDDTRTAFWLSVGFLLVCVINTVSLLLAKFSARPGEIGVRRALGASRAEVFRQYLLEAGVLGLVGSVLGLLFTVTILAFVRHFDRNLELVARIDWLTVGSALLVSVLAALLAGLLPTWRACQVRPALQLKSQ</sequence>
<dbReference type="InterPro" id="IPR050250">
    <property type="entry name" value="Macrolide_Exporter_MacB"/>
</dbReference>
<reference evidence="9 10" key="1">
    <citation type="submission" date="2020-09" db="EMBL/GenBank/DDBJ databases">
        <title>Pseudoxanthomonas sp. CAU 1598 isolated from sand of Yaerae Beach.</title>
        <authorList>
            <person name="Kim W."/>
        </authorList>
    </citation>
    <scope>NUCLEOTIDE SEQUENCE [LARGE SCALE GENOMIC DNA]</scope>
    <source>
        <strain evidence="9 10">CAU 1598</strain>
    </source>
</reference>
<keyword evidence="10" id="KW-1185">Reference proteome</keyword>
<dbReference type="PANTHER" id="PTHR30572">
    <property type="entry name" value="MEMBRANE COMPONENT OF TRANSPORTER-RELATED"/>
    <property type="match status" value="1"/>
</dbReference>
<organism evidence="9 10">
    <name type="scientific">Pseudomarimonas arenosa</name>
    <dbReference type="NCBI Taxonomy" id="2774145"/>
    <lineage>
        <taxon>Bacteria</taxon>
        <taxon>Pseudomonadati</taxon>
        <taxon>Pseudomonadota</taxon>
        <taxon>Gammaproteobacteria</taxon>
        <taxon>Lysobacterales</taxon>
        <taxon>Lysobacteraceae</taxon>
        <taxon>Pseudomarimonas</taxon>
    </lineage>
</organism>
<dbReference type="PANTHER" id="PTHR30572:SF18">
    <property type="entry name" value="ABC-TYPE MACROLIDE FAMILY EXPORT SYSTEM PERMEASE COMPONENT 2"/>
    <property type="match status" value="1"/>
</dbReference>
<accession>A0AAW3ZI52</accession>
<dbReference type="Proteomes" id="UP000613768">
    <property type="component" value="Unassembled WGS sequence"/>
</dbReference>
<keyword evidence="2" id="KW-1003">Cell membrane</keyword>
<protein>
    <submittedName>
        <fullName evidence="9">ABC transporter permease</fullName>
    </submittedName>
</protein>
<dbReference type="GO" id="GO:0005886">
    <property type="term" value="C:plasma membrane"/>
    <property type="evidence" value="ECO:0007669"/>
    <property type="project" value="UniProtKB-SubCell"/>
</dbReference>
<dbReference type="InterPro" id="IPR003838">
    <property type="entry name" value="ABC3_permease_C"/>
</dbReference>
<evidence type="ECO:0000256" key="3">
    <source>
        <dbReference type="ARBA" id="ARBA00022692"/>
    </source>
</evidence>
<dbReference type="AlphaFoldDB" id="A0AAW3ZI52"/>
<evidence type="ECO:0000256" key="4">
    <source>
        <dbReference type="ARBA" id="ARBA00022989"/>
    </source>
</evidence>
<dbReference type="InterPro" id="IPR025857">
    <property type="entry name" value="MacB_PCD"/>
</dbReference>
<evidence type="ECO:0000313" key="9">
    <source>
        <dbReference type="EMBL" id="MBD8525199.1"/>
    </source>
</evidence>
<dbReference type="Pfam" id="PF02687">
    <property type="entry name" value="FtsX"/>
    <property type="match status" value="1"/>
</dbReference>
<comment type="caution">
    <text evidence="9">The sequence shown here is derived from an EMBL/GenBank/DDBJ whole genome shotgun (WGS) entry which is preliminary data.</text>
</comment>
<dbReference type="Pfam" id="PF12704">
    <property type="entry name" value="MacB_PCD"/>
    <property type="match status" value="1"/>
</dbReference>
<keyword evidence="5 6" id="KW-0472">Membrane</keyword>
<feature type="transmembrane region" description="Helical" evidence="6">
    <location>
        <begin position="21"/>
        <end position="41"/>
    </location>
</feature>
<comment type="subcellular location">
    <subcellularLocation>
        <location evidence="1">Cell membrane</location>
        <topology evidence="1">Multi-pass membrane protein</topology>
    </subcellularLocation>
</comment>
<gene>
    <name evidence="9" type="ORF">IFO71_05530</name>
</gene>
<evidence type="ECO:0000256" key="5">
    <source>
        <dbReference type="ARBA" id="ARBA00023136"/>
    </source>
</evidence>
<evidence type="ECO:0000256" key="1">
    <source>
        <dbReference type="ARBA" id="ARBA00004651"/>
    </source>
</evidence>
<feature type="transmembrane region" description="Helical" evidence="6">
    <location>
        <begin position="312"/>
        <end position="333"/>
    </location>
</feature>
<keyword evidence="3 6" id="KW-0812">Transmembrane</keyword>
<dbReference type="RefSeq" id="WP_192028543.1">
    <property type="nucleotide sequence ID" value="NZ_JACYTR010000007.1"/>
</dbReference>
<evidence type="ECO:0000256" key="6">
    <source>
        <dbReference type="SAM" id="Phobius"/>
    </source>
</evidence>
<evidence type="ECO:0000259" key="8">
    <source>
        <dbReference type="Pfam" id="PF12704"/>
    </source>
</evidence>
<keyword evidence="4 6" id="KW-1133">Transmembrane helix</keyword>
<name>A0AAW3ZI52_9GAMM</name>
<dbReference type="EMBL" id="JACYTR010000007">
    <property type="protein sequence ID" value="MBD8525199.1"/>
    <property type="molecule type" value="Genomic_DNA"/>
</dbReference>
<evidence type="ECO:0000256" key="2">
    <source>
        <dbReference type="ARBA" id="ARBA00022475"/>
    </source>
</evidence>
<evidence type="ECO:0000259" key="7">
    <source>
        <dbReference type="Pfam" id="PF02687"/>
    </source>
</evidence>
<dbReference type="GO" id="GO:0022857">
    <property type="term" value="F:transmembrane transporter activity"/>
    <property type="evidence" value="ECO:0007669"/>
    <property type="project" value="TreeGrafter"/>
</dbReference>
<evidence type="ECO:0000313" key="10">
    <source>
        <dbReference type="Proteomes" id="UP000613768"/>
    </source>
</evidence>
<feature type="domain" description="MacB-like periplasmic core" evidence="8">
    <location>
        <begin position="20"/>
        <end position="273"/>
    </location>
</feature>
<feature type="transmembrane region" description="Helical" evidence="6">
    <location>
        <begin position="400"/>
        <end position="420"/>
    </location>
</feature>
<proteinExistence type="predicted"/>
<feature type="domain" description="ABC3 transporter permease C-terminal" evidence="7">
    <location>
        <begin position="315"/>
        <end position="427"/>
    </location>
</feature>